<dbReference type="PANTHER" id="PTHR12975">
    <property type="entry name" value="TRANSPORT PROTEIN TRAPP"/>
    <property type="match status" value="1"/>
</dbReference>
<name>A0ABR0LRY1_9PEZI</name>
<dbReference type="InterPro" id="IPR024420">
    <property type="entry name" value="TRAPP_III_complex_Trs85"/>
</dbReference>
<gene>
    <name evidence="1" type="ORF">LTR16_012219</name>
</gene>
<dbReference type="PANTHER" id="PTHR12975:SF6">
    <property type="entry name" value="TRAFFICKING PROTEIN PARTICLE COMPLEX SUBUNIT 8"/>
    <property type="match status" value="1"/>
</dbReference>
<dbReference type="Pfam" id="PF12739">
    <property type="entry name" value="TRAPPC-Trs85"/>
    <property type="match status" value="1"/>
</dbReference>
<evidence type="ECO:0000313" key="2">
    <source>
        <dbReference type="Proteomes" id="UP001357485"/>
    </source>
</evidence>
<proteinExistence type="predicted"/>
<accession>A0ABR0LRY1</accession>
<organism evidence="1 2">
    <name type="scientific">Cryomyces antarcticus</name>
    <dbReference type="NCBI Taxonomy" id="329879"/>
    <lineage>
        <taxon>Eukaryota</taxon>
        <taxon>Fungi</taxon>
        <taxon>Dikarya</taxon>
        <taxon>Ascomycota</taxon>
        <taxon>Pezizomycotina</taxon>
        <taxon>Dothideomycetes</taxon>
        <taxon>Dothideomycetes incertae sedis</taxon>
        <taxon>Cryomyces</taxon>
    </lineage>
</organism>
<evidence type="ECO:0008006" key="3">
    <source>
        <dbReference type="Google" id="ProtNLM"/>
    </source>
</evidence>
<evidence type="ECO:0000313" key="1">
    <source>
        <dbReference type="EMBL" id="KAK5239151.1"/>
    </source>
</evidence>
<dbReference type="EMBL" id="JAVRRA010012404">
    <property type="protein sequence ID" value="KAK5239151.1"/>
    <property type="molecule type" value="Genomic_DNA"/>
</dbReference>
<dbReference type="Proteomes" id="UP001357485">
    <property type="component" value="Unassembled WGS sequence"/>
</dbReference>
<protein>
    <recommendedName>
        <fullName evidence="3">ER membrane protein complex subunit 2</fullName>
    </recommendedName>
</protein>
<sequence>MRKLADYAFMLRDFKLAQSTYDLLRTDFSNDKAWKNYAGANEMAAISTLLASQSLSTKARLDTVDQMLETACYSYITRCAAPYSALRTLALGLELLKLRGASAADDAARWA</sequence>
<reference evidence="1 2" key="1">
    <citation type="submission" date="2023-08" db="EMBL/GenBank/DDBJ databases">
        <title>Black Yeasts Isolated from many extreme environments.</title>
        <authorList>
            <person name="Coleine C."/>
            <person name="Stajich J.E."/>
            <person name="Selbmann L."/>
        </authorList>
    </citation>
    <scope>NUCLEOTIDE SEQUENCE [LARGE SCALE GENOMIC DNA]</scope>
    <source>
        <strain evidence="1 2">CCFEE 536</strain>
    </source>
</reference>
<feature type="non-terminal residue" evidence="1">
    <location>
        <position position="111"/>
    </location>
</feature>
<comment type="caution">
    <text evidence="1">The sequence shown here is derived from an EMBL/GenBank/DDBJ whole genome shotgun (WGS) entry which is preliminary data.</text>
</comment>
<keyword evidence="2" id="KW-1185">Reference proteome</keyword>